<evidence type="ECO:0000256" key="2">
    <source>
        <dbReference type="ARBA" id="ARBA00022448"/>
    </source>
</evidence>
<comment type="caution">
    <text evidence="9">The sequence shown here is derived from an EMBL/GenBank/DDBJ whole genome shotgun (WGS) entry which is preliminary data.</text>
</comment>
<feature type="transmembrane region" description="Helical" evidence="7">
    <location>
        <begin position="15"/>
        <end position="36"/>
    </location>
</feature>
<evidence type="ECO:0000256" key="6">
    <source>
        <dbReference type="ARBA" id="ARBA00023136"/>
    </source>
</evidence>
<evidence type="ECO:0000313" key="10">
    <source>
        <dbReference type="Proteomes" id="UP001178507"/>
    </source>
</evidence>
<feature type="transmembrane region" description="Helical" evidence="7">
    <location>
        <begin position="133"/>
        <end position="157"/>
    </location>
</feature>
<feature type="transmembrane region" description="Helical" evidence="7">
    <location>
        <begin position="93"/>
        <end position="113"/>
    </location>
</feature>
<dbReference type="PANTHER" id="PTHR43652:SF2">
    <property type="entry name" value="BASIC AMINO ACID ANTIPORTER YFCC-RELATED"/>
    <property type="match status" value="1"/>
</dbReference>
<evidence type="ECO:0000259" key="8">
    <source>
        <dbReference type="Pfam" id="PF03600"/>
    </source>
</evidence>
<accession>A0AA36HMX0</accession>
<dbReference type="InterPro" id="IPR051679">
    <property type="entry name" value="DASS-Related_Transporters"/>
</dbReference>
<feature type="transmembrane region" description="Helical" evidence="7">
    <location>
        <begin position="609"/>
        <end position="630"/>
    </location>
</feature>
<keyword evidence="10" id="KW-1185">Reference proteome</keyword>
<dbReference type="InterPro" id="IPR004680">
    <property type="entry name" value="Cit_transptr-like_dom"/>
</dbReference>
<keyword evidence="5 7" id="KW-1133">Transmembrane helix</keyword>
<evidence type="ECO:0000313" key="9">
    <source>
        <dbReference type="EMBL" id="CAJ1372042.1"/>
    </source>
</evidence>
<proteinExistence type="predicted"/>
<keyword evidence="3 7" id="KW-0812">Transmembrane</keyword>
<dbReference type="AlphaFoldDB" id="A0AA36HMX0"/>
<feature type="domain" description="Citrate transporter-like" evidence="8">
    <location>
        <begin position="19"/>
        <end position="452"/>
    </location>
</feature>
<evidence type="ECO:0000256" key="7">
    <source>
        <dbReference type="SAM" id="Phobius"/>
    </source>
</evidence>
<organism evidence="9 10">
    <name type="scientific">Effrenium voratum</name>
    <dbReference type="NCBI Taxonomy" id="2562239"/>
    <lineage>
        <taxon>Eukaryota</taxon>
        <taxon>Sar</taxon>
        <taxon>Alveolata</taxon>
        <taxon>Dinophyceae</taxon>
        <taxon>Suessiales</taxon>
        <taxon>Symbiodiniaceae</taxon>
        <taxon>Effrenium</taxon>
    </lineage>
</organism>
<dbReference type="Pfam" id="PF03600">
    <property type="entry name" value="CitMHS"/>
    <property type="match status" value="1"/>
</dbReference>
<dbReference type="GO" id="GO:0005886">
    <property type="term" value="C:plasma membrane"/>
    <property type="evidence" value="ECO:0007669"/>
    <property type="project" value="TreeGrafter"/>
</dbReference>
<comment type="subcellular location">
    <subcellularLocation>
        <location evidence="1">Membrane</location>
        <topology evidence="1">Multi-pass membrane protein</topology>
    </subcellularLocation>
</comment>
<feature type="transmembrane region" description="Helical" evidence="7">
    <location>
        <begin position="48"/>
        <end position="73"/>
    </location>
</feature>
<feature type="transmembrane region" description="Helical" evidence="7">
    <location>
        <begin position="169"/>
        <end position="194"/>
    </location>
</feature>
<reference evidence="9" key="1">
    <citation type="submission" date="2023-08" db="EMBL/GenBank/DDBJ databases">
        <authorList>
            <person name="Chen Y."/>
            <person name="Shah S."/>
            <person name="Dougan E. K."/>
            <person name="Thang M."/>
            <person name="Chan C."/>
        </authorList>
    </citation>
    <scope>NUCLEOTIDE SEQUENCE</scope>
</reference>
<keyword evidence="2" id="KW-0813">Transport</keyword>
<keyword evidence="4" id="KW-0677">Repeat</keyword>
<feature type="transmembrane region" description="Helical" evidence="7">
    <location>
        <begin position="488"/>
        <end position="515"/>
    </location>
</feature>
<gene>
    <name evidence="9" type="ORF">EVOR1521_LOCUS2200</name>
</gene>
<dbReference type="GO" id="GO:0055085">
    <property type="term" value="P:transmembrane transport"/>
    <property type="evidence" value="ECO:0007669"/>
    <property type="project" value="InterPro"/>
</dbReference>
<name>A0AA36HMX0_9DINO</name>
<feature type="transmembrane region" description="Helical" evidence="7">
    <location>
        <begin position="434"/>
        <end position="452"/>
    </location>
</feature>
<evidence type="ECO:0000256" key="1">
    <source>
        <dbReference type="ARBA" id="ARBA00004141"/>
    </source>
</evidence>
<dbReference type="PANTHER" id="PTHR43652">
    <property type="entry name" value="BASIC AMINO ACID ANTIPORTER YFCC-RELATED"/>
    <property type="match status" value="1"/>
</dbReference>
<evidence type="ECO:0000256" key="5">
    <source>
        <dbReference type="ARBA" id="ARBA00022989"/>
    </source>
</evidence>
<feature type="transmembrane region" description="Helical" evidence="7">
    <location>
        <begin position="571"/>
        <end position="589"/>
    </location>
</feature>
<protein>
    <recommendedName>
        <fullName evidence="8">Citrate transporter-like domain-containing protein</fullName>
    </recommendedName>
</protein>
<evidence type="ECO:0000256" key="3">
    <source>
        <dbReference type="ARBA" id="ARBA00022692"/>
    </source>
</evidence>
<evidence type="ECO:0000256" key="4">
    <source>
        <dbReference type="ARBA" id="ARBA00022737"/>
    </source>
</evidence>
<dbReference type="Proteomes" id="UP001178507">
    <property type="component" value="Unassembled WGS sequence"/>
</dbReference>
<dbReference type="EMBL" id="CAUJNA010000113">
    <property type="protein sequence ID" value="CAJ1372042.1"/>
    <property type="molecule type" value="Genomic_DNA"/>
</dbReference>
<keyword evidence="6 7" id="KW-0472">Membrane</keyword>
<feature type="transmembrane region" description="Helical" evidence="7">
    <location>
        <begin position="527"/>
        <end position="559"/>
    </location>
</feature>
<sequence length="632" mass="68144">MFVTLESLFLLLKQYQADVVLISATLFLRLAGALPNDRDAWGGFSNSVVLSVAVLGIVSAGVHHTGVIDFIFMRVLGRPKTYFAALIRLSLPAMPLAASISNTCVMGVMIPVIEKWCKEINMPPRLFLMPMSYIMLVVGAFAIFSTSSNLVVQSLLMERGLEPFGNFDIALLSLTCGMVTVLYCAIAVPMMLLYMEASETTSSSPTKGTPSTAGKKLFLANIQITGSLLNGQSLADSGLLTVMGKVANIVRVERMGEEIDLDTISEKFGLEQYDVMYVWTTSDAVLELIGLPGVSLIALDGGFEHQHRDDSRDIVEVVLDGLCPLVKQPMTSTTLLDNVYGANCLSIRPCTIQHFRKPQAQADEVRTMVALLRAQKRDADDAGVYRFCIGDNLILDVPRNFSAEYANSAHFTLVRKLNEDEEEGGKGDVSETQYRDMIISGGLLVMLIALVASKAMPLLEAALLTSFLMVLSGCLPQQKAFSAINIRIVLTIVGAFGIAKAVNLTNLAAVLARIICQLLAPLGQRGVMAGIFIATVGLGIVFHCTAVVSLLFPIVVAISESKNVPVPLHQAMAVMMMGACCQVLSPVSYQTNIMVFSSGCYTFADFPKVGFGIVILVGVISVGFVDQLIVTH</sequence>